<dbReference type="OrthoDB" id="6020543at2759"/>
<gene>
    <name evidence="2" type="ORF">AFUS01_LOCUS22196</name>
</gene>
<feature type="signal peptide" evidence="1">
    <location>
        <begin position="1"/>
        <end position="28"/>
    </location>
</feature>
<reference evidence="2" key="1">
    <citation type="submission" date="2021-06" db="EMBL/GenBank/DDBJ databases">
        <authorList>
            <person name="Hodson N. C."/>
            <person name="Mongue J. A."/>
            <person name="Jaron S. K."/>
        </authorList>
    </citation>
    <scope>NUCLEOTIDE SEQUENCE</scope>
</reference>
<evidence type="ECO:0000256" key="1">
    <source>
        <dbReference type="SAM" id="SignalP"/>
    </source>
</evidence>
<keyword evidence="3" id="KW-1185">Reference proteome</keyword>
<organism evidence="2 3">
    <name type="scientific">Allacma fusca</name>
    <dbReference type="NCBI Taxonomy" id="39272"/>
    <lineage>
        <taxon>Eukaryota</taxon>
        <taxon>Metazoa</taxon>
        <taxon>Ecdysozoa</taxon>
        <taxon>Arthropoda</taxon>
        <taxon>Hexapoda</taxon>
        <taxon>Collembola</taxon>
        <taxon>Symphypleona</taxon>
        <taxon>Sminthuridae</taxon>
        <taxon>Allacma</taxon>
    </lineage>
</organism>
<comment type="caution">
    <text evidence="2">The sequence shown here is derived from an EMBL/GenBank/DDBJ whole genome shotgun (WGS) entry which is preliminary data.</text>
</comment>
<accession>A0A8J2P0J8</accession>
<sequence length="355" mass="39995">MAFEMWSPLKSLVIKITVISVLLNEARAAPTVLYLKKMMLINERLTISGFDSGGDMASQMHVAFSKNFRGVAMFASIWYMCSPYGFMYYREKCGKGANKISNGINAARNNARNMLIDPLAGLADQKVYHWIPNRDELVDQAIRTQVKTFYEKVGVKPANIMLKYQFSYHIMPTANTADPLCRESQITKPDYPYSGVGTAYCTYYGAYEGLNYLIGNVELKKPVIGTTPAKLEPVRLFNQSVFLASADQDFLDPVGYYYIPSGCKGKPCRLHMFLHGCYLNRDRLQSQFVKRSGYLEVAELNNIIMLFPQSIYFDGNDLGCWDVFGSTGEEYAIKTGIQMTALAKMLETVTGKTFL</sequence>
<evidence type="ECO:0000313" key="3">
    <source>
        <dbReference type="Proteomes" id="UP000708208"/>
    </source>
</evidence>
<evidence type="ECO:0000313" key="2">
    <source>
        <dbReference type="EMBL" id="CAG7733773.1"/>
    </source>
</evidence>
<proteinExistence type="predicted"/>
<keyword evidence="1" id="KW-0732">Signal</keyword>
<name>A0A8J2P0J8_9HEXA</name>
<dbReference type="Proteomes" id="UP000708208">
    <property type="component" value="Unassembled WGS sequence"/>
</dbReference>
<feature type="chain" id="PRO_5035239097" evidence="1">
    <location>
        <begin position="29"/>
        <end position="355"/>
    </location>
</feature>
<protein>
    <submittedName>
        <fullName evidence="2">Uncharacterized protein</fullName>
    </submittedName>
</protein>
<dbReference type="AlphaFoldDB" id="A0A8J2P0J8"/>
<dbReference type="EMBL" id="CAJVCH010255890">
    <property type="protein sequence ID" value="CAG7733773.1"/>
    <property type="molecule type" value="Genomic_DNA"/>
</dbReference>